<proteinExistence type="predicted"/>
<sequence>IFTRNHSQFTPAFICNTELLYKGMHSRERYKSPPKTA</sequence>
<gene>
    <name evidence="1" type="ORF">METZ01_LOCUS437474</name>
</gene>
<evidence type="ECO:0000313" key="1">
    <source>
        <dbReference type="EMBL" id="SVD84620.1"/>
    </source>
</evidence>
<name>A0A382YNH2_9ZZZZ</name>
<feature type="non-terminal residue" evidence="1">
    <location>
        <position position="1"/>
    </location>
</feature>
<dbReference type="EMBL" id="UINC01177148">
    <property type="protein sequence ID" value="SVD84620.1"/>
    <property type="molecule type" value="Genomic_DNA"/>
</dbReference>
<accession>A0A382YNH2</accession>
<dbReference type="AlphaFoldDB" id="A0A382YNH2"/>
<organism evidence="1">
    <name type="scientific">marine metagenome</name>
    <dbReference type="NCBI Taxonomy" id="408172"/>
    <lineage>
        <taxon>unclassified sequences</taxon>
        <taxon>metagenomes</taxon>
        <taxon>ecological metagenomes</taxon>
    </lineage>
</organism>
<reference evidence="1" key="1">
    <citation type="submission" date="2018-05" db="EMBL/GenBank/DDBJ databases">
        <authorList>
            <person name="Lanie J.A."/>
            <person name="Ng W.-L."/>
            <person name="Kazmierczak K.M."/>
            <person name="Andrzejewski T.M."/>
            <person name="Davidsen T.M."/>
            <person name="Wayne K.J."/>
            <person name="Tettelin H."/>
            <person name="Glass J.I."/>
            <person name="Rusch D."/>
            <person name="Podicherti R."/>
            <person name="Tsui H.-C.T."/>
            <person name="Winkler M.E."/>
        </authorList>
    </citation>
    <scope>NUCLEOTIDE SEQUENCE</scope>
</reference>
<protein>
    <submittedName>
        <fullName evidence="1">Uncharacterized protein</fullName>
    </submittedName>
</protein>